<evidence type="ECO:0000313" key="4">
    <source>
        <dbReference type="Proteomes" id="UP000225108"/>
    </source>
</evidence>
<dbReference type="Proteomes" id="UP000225108">
    <property type="component" value="Unassembled WGS sequence"/>
</dbReference>
<feature type="region of interest" description="Disordered" evidence="1">
    <location>
        <begin position="526"/>
        <end position="555"/>
    </location>
</feature>
<evidence type="ECO:0000313" key="3">
    <source>
        <dbReference type="EMBL" id="PHV68486.1"/>
    </source>
</evidence>
<name>A0A2G3PRS7_WILMA</name>
<organism evidence="3 4">
    <name type="scientific">Williamsia marianensis</name>
    <dbReference type="NCBI Taxonomy" id="85044"/>
    <lineage>
        <taxon>Bacteria</taxon>
        <taxon>Bacillati</taxon>
        <taxon>Actinomycetota</taxon>
        <taxon>Actinomycetes</taxon>
        <taxon>Mycobacteriales</taxon>
        <taxon>Nocardiaceae</taxon>
        <taxon>Williamsia</taxon>
    </lineage>
</organism>
<feature type="region of interest" description="Disordered" evidence="1">
    <location>
        <begin position="109"/>
        <end position="133"/>
    </location>
</feature>
<sequence>MDLTDIDNWDTAALDVLVAELNGRFTSVVDADAMLRKVAATPGWKGEGATAAGESFRSVSTSLNDEAAALGAASELARQTSIAVGELKSALTLLRADASDADMVIHPPPTVDDASQMAPAHSDLTGEERAEREKTKRHLLVRARALVVQAKDIDNDTASVLRKIVAGEIAYPEFGSLTEAFESGRAGASLTAPTWPNMDTKSPEEVDAWWRALPEAQKQQMIAEYPGLIGNLDGVDAASRDVANRIALVARTQRVEAELAALDRAYIGARGQYALASRLAAKREELDSLRAIETALNGDYRVDHNDTGAQAFLLTFQPDGKETKAAVAVGDPDKARHVSVTVPGVNTEARSIGTMTSEAGALRREALGILATTGGEGEAVSTVAWIGYDTPDVNDGAPWEALGDGKAKAGADSLVDFTRSLGLTSDHSEAEQHLVLNGHSYGSTTASLAMQAGAHEYVDDTVFYGSPGVYANTSSQLGLEHGHAYLMNDPDDRWINLAAREGIHGPNPFASDFIQLSTDERTTADNVHRDGVDSHGQYSRAQEDHGTPGTRENPLRISGYNLAAVLAGRPELADRAE</sequence>
<protein>
    <recommendedName>
        <fullName evidence="2">DUF1023 domain-containing protein</fullName>
    </recommendedName>
</protein>
<accession>A0A2G3PRS7</accession>
<evidence type="ECO:0000259" key="2">
    <source>
        <dbReference type="Pfam" id="PF06259"/>
    </source>
</evidence>
<dbReference type="InterPro" id="IPR010427">
    <property type="entry name" value="DUF1023"/>
</dbReference>
<feature type="domain" description="DUF1023" evidence="2">
    <location>
        <begin position="321"/>
        <end position="496"/>
    </location>
</feature>
<dbReference type="Pfam" id="PF06259">
    <property type="entry name" value="Abhydrolase_8"/>
    <property type="match status" value="1"/>
</dbReference>
<proteinExistence type="predicted"/>
<dbReference type="EMBL" id="PEBD01000004">
    <property type="protein sequence ID" value="PHV68486.1"/>
    <property type="molecule type" value="Genomic_DNA"/>
</dbReference>
<dbReference type="AlphaFoldDB" id="A0A2G3PRS7"/>
<feature type="compositionally biased region" description="Basic and acidic residues" evidence="1">
    <location>
        <begin position="124"/>
        <end position="133"/>
    </location>
</feature>
<gene>
    <name evidence="3" type="ORF">CSW57_04550</name>
</gene>
<dbReference type="RefSeq" id="WP_099381611.1">
    <property type="nucleotide sequence ID" value="NZ_PEBD01000004.1"/>
</dbReference>
<reference evidence="3 4" key="1">
    <citation type="submission" date="2017-10" db="EMBL/GenBank/DDBJ databases">
        <title>The draft genome sequence of Williamsia sp. BULT 1.1 isolated from the semi-arid grassland soils from South Africa.</title>
        <authorList>
            <person name="Kabwe M.H."/>
            <person name="Govender N."/>
            <person name="Mutseka Lunga P."/>
            <person name="Vikram S."/>
            <person name="Makhalanyane T.P."/>
        </authorList>
    </citation>
    <scope>NUCLEOTIDE SEQUENCE [LARGE SCALE GENOMIC DNA]</scope>
    <source>
        <strain evidence="3 4">BULT 1.1</strain>
    </source>
</reference>
<comment type="caution">
    <text evidence="3">The sequence shown here is derived from an EMBL/GenBank/DDBJ whole genome shotgun (WGS) entry which is preliminary data.</text>
</comment>
<evidence type="ECO:0000256" key="1">
    <source>
        <dbReference type="SAM" id="MobiDB-lite"/>
    </source>
</evidence>